<dbReference type="Proteomes" id="UP000054498">
    <property type="component" value="Unassembled WGS sequence"/>
</dbReference>
<protein>
    <submittedName>
        <fullName evidence="2">Uncharacterized protein</fullName>
    </submittedName>
</protein>
<reference evidence="2 3" key="1">
    <citation type="journal article" date="2013" name="BMC Genomics">
        <title>Reconstruction of the lipid metabolism for the microalga Monoraphidium neglectum from its genome sequence reveals characteristics suitable for biofuel production.</title>
        <authorList>
            <person name="Bogen C."/>
            <person name="Al-Dilaimi A."/>
            <person name="Albersmeier A."/>
            <person name="Wichmann J."/>
            <person name="Grundmann M."/>
            <person name="Rupp O."/>
            <person name="Lauersen K.J."/>
            <person name="Blifernez-Klassen O."/>
            <person name="Kalinowski J."/>
            <person name="Goesmann A."/>
            <person name="Mussgnug J.H."/>
            <person name="Kruse O."/>
        </authorList>
    </citation>
    <scope>NUCLEOTIDE SEQUENCE [LARGE SCALE GENOMIC DNA]</scope>
    <source>
        <strain evidence="2 3">SAG 48.87</strain>
    </source>
</reference>
<gene>
    <name evidence="2" type="ORF">MNEG_7746</name>
</gene>
<dbReference type="AlphaFoldDB" id="A0A0D2JLY9"/>
<dbReference type="KEGG" id="mng:MNEG_7746"/>
<feature type="signal peptide" evidence="1">
    <location>
        <begin position="1"/>
        <end position="17"/>
    </location>
</feature>
<proteinExistence type="predicted"/>
<dbReference type="OrthoDB" id="535521at2759"/>
<keyword evidence="1" id="KW-0732">Signal</keyword>
<organism evidence="2 3">
    <name type="scientific">Monoraphidium neglectum</name>
    <dbReference type="NCBI Taxonomy" id="145388"/>
    <lineage>
        <taxon>Eukaryota</taxon>
        <taxon>Viridiplantae</taxon>
        <taxon>Chlorophyta</taxon>
        <taxon>core chlorophytes</taxon>
        <taxon>Chlorophyceae</taxon>
        <taxon>CS clade</taxon>
        <taxon>Sphaeropleales</taxon>
        <taxon>Selenastraceae</taxon>
        <taxon>Monoraphidium</taxon>
    </lineage>
</organism>
<name>A0A0D2JLY9_9CHLO</name>
<dbReference type="RefSeq" id="XP_013899237.1">
    <property type="nucleotide sequence ID" value="XM_014043783.1"/>
</dbReference>
<evidence type="ECO:0000313" key="2">
    <source>
        <dbReference type="EMBL" id="KIZ00218.1"/>
    </source>
</evidence>
<dbReference type="EMBL" id="KK101621">
    <property type="protein sequence ID" value="KIZ00218.1"/>
    <property type="molecule type" value="Genomic_DNA"/>
</dbReference>
<keyword evidence="3" id="KW-1185">Reference proteome</keyword>
<feature type="chain" id="PRO_5002245036" evidence="1">
    <location>
        <begin position="18"/>
        <end position="499"/>
    </location>
</feature>
<evidence type="ECO:0000313" key="3">
    <source>
        <dbReference type="Proteomes" id="UP000054498"/>
    </source>
</evidence>
<sequence length="499" mass="51708">MFGVVCRILMYSSLALGTYNSVTFEITTPAATAPDGMLLCAGDDQFAFVREDVAVTSLKEGGNIWTLDEVERAATASTAAAADWAAAPWFQTAWPVNAVEASPSAAADRAGAAGAAAQRLAQAQDSSRAPGNCALITGQWKHSQRYQLTVRLPNPPASTSAAVNAPSFWMAPLTYAYGSGGSGAFAFAVRGSKQGAMCALRPAARPALAWPLFNACAWASAQGLVAAGTADVEVCLDAIRAAAVSTLNLTAATPGSPLTLPPVRAYALDAFGQAVCPAGSALSPRLGGECILCGNGSRAAPTAGAPEHCGCFPGFVAPLAGGVACGGALLPGGNASDARAAAQQLCVQLSAHGAAVAEGRLANRVVQRLYLRAFLRRAGWLLDEAESAAANATFWRDVDSDGRAPASPTRRHGIALGCNRCREGRFTDIYTGRQVEPRDDRFQAVRTFRFIGFLLARTGQPCPALWDPEDPERDDYGRHDRVVCQGGFQMAAAAAAAAS</sequence>
<evidence type="ECO:0000256" key="1">
    <source>
        <dbReference type="SAM" id="SignalP"/>
    </source>
</evidence>
<dbReference type="GeneID" id="25740622"/>
<accession>A0A0D2JLY9</accession>